<feature type="transmembrane region" description="Helical" evidence="1">
    <location>
        <begin position="426"/>
        <end position="447"/>
    </location>
</feature>
<dbReference type="InParanoid" id="A0A251SPA9"/>
<dbReference type="InterPro" id="IPR004158">
    <property type="entry name" value="DUF247_pln"/>
</dbReference>
<accession>A0A251SPA9</accession>
<sequence length="469" mass="54081">MSVQAQTPRNIEVTNGDQLEDERWVIESITNANAAPPPTARIPLVPRMVRAAHDYEKHFFPKVVSIGPHHFGNYNLELVEQLKPVFTMKLLSEKETLRSLYKKLGDPEMVKQLRSFYEENSTTMLSNKEFTKMMMQDSCFILYYIQYIFCGKPEDCPELKSHQVVFVHQDFFLLENQIPFKVLNEVINLLKIDSSNKFKPFIYENILSSGKLKRTWLESILRIQKNQTCREEPDLELTGHNEPDHILHLLHRTITKVEFRGGNLQSSYRCTFRNVNELANVGVHFKPSNTKSLAHVKFSKRRWWSANVELPPITVDDSTKPMLLNLIAYEMCSCDASDAWVTSYICLLDSLIDNPEDVKALRKAGILENSLGGDNEVTKLFNEIGTDLVPNSFAYMEAKMNIQKHYDSRKNTLISELMHEYVKSPWAFLALLGGLIALFLSAVQTWFSIWSPDSKCDELCQILKKTHHL</sequence>
<dbReference type="Proteomes" id="UP000215914">
    <property type="component" value="Chromosome 13"/>
</dbReference>
<keyword evidence="1" id="KW-1133">Transmembrane helix</keyword>
<evidence type="ECO:0000313" key="4">
    <source>
        <dbReference type="Proteomes" id="UP000215914"/>
    </source>
</evidence>
<keyword evidence="1" id="KW-0472">Membrane</keyword>
<reference evidence="2" key="3">
    <citation type="submission" date="2020-06" db="EMBL/GenBank/DDBJ databases">
        <title>Helianthus annuus Genome sequencing and assembly Release 2.</title>
        <authorList>
            <person name="Gouzy J."/>
            <person name="Langlade N."/>
            <person name="Munos S."/>
        </authorList>
    </citation>
    <scope>NUCLEOTIDE SEQUENCE</scope>
    <source>
        <tissue evidence="2">Leaves</tissue>
    </source>
</reference>
<protein>
    <submittedName>
        <fullName evidence="3">Uncharacterized protein</fullName>
    </submittedName>
</protein>
<dbReference type="OMA" id="KYKRERP"/>
<reference evidence="2 4" key="1">
    <citation type="journal article" date="2017" name="Nature">
        <title>The sunflower genome provides insights into oil metabolism, flowering and Asterid evolution.</title>
        <authorList>
            <person name="Badouin H."/>
            <person name="Gouzy J."/>
            <person name="Grassa C.J."/>
            <person name="Murat F."/>
            <person name="Staton S.E."/>
            <person name="Cottret L."/>
            <person name="Lelandais-Briere C."/>
            <person name="Owens G.L."/>
            <person name="Carrere S."/>
            <person name="Mayjonade B."/>
            <person name="Legrand L."/>
            <person name="Gill N."/>
            <person name="Kane N.C."/>
            <person name="Bowers J.E."/>
            <person name="Hubner S."/>
            <person name="Bellec A."/>
            <person name="Berard A."/>
            <person name="Berges H."/>
            <person name="Blanchet N."/>
            <person name="Boniface M.C."/>
            <person name="Brunel D."/>
            <person name="Catrice O."/>
            <person name="Chaidir N."/>
            <person name="Claudel C."/>
            <person name="Donnadieu C."/>
            <person name="Faraut T."/>
            <person name="Fievet G."/>
            <person name="Helmstetter N."/>
            <person name="King M."/>
            <person name="Knapp S.J."/>
            <person name="Lai Z."/>
            <person name="Le Paslier M.C."/>
            <person name="Lippi Y."/>
            <person name="Lorenzon L."/>
            <person name="Mandel J.R."/>
            <person name="Marage G."/>
            <person name="Marchand G."/>
            <person name="Marquand E."/>
            <person name="Bret-Mestries E."/>
            <person name="Morien E."/>
            <person name="Nambeesan S."/>
            <person name="Nguyen T."/>
            <person name="Pegot-Espagnet P."/>
            <person name="Pouilly N."/>
            <person name="Raftis F."/>
            <person name="Sallet E."/>
            <person name="Schiex T."/>
            <person name="Thomas J."/>
            <person name="Vandecasteele C."/>
            <person name="Vares D."/>
            <person name="Vear F."/>
            <person name="Vautrin S."/>
            <person name="Crespi M."/>
            <person name="Mangin B."/>
            <person name="Burke J.M."/>
            <person name="Salse J."/>
            <person name="Munos S."/>
            <person name="Vincourt P."/>
            <person name="Rieseberg L.H."/>
            <person name="Langlade N.B."/>
        </authorList>
    </citation>
    <scope>NUCLEOTIDE SEQUENCE [LARGE SCALE GENOMIC DNA]</scope>
    <source>
        <strain evidence="4">cv. SF193</strain>
        <tissue evidence="2">Leaves</tissue>
    </source>
</reference>
<organism evidence="3 4">
    <name type="scientific">Helianthus annuus</name>
    <name type="common">Common sunflower</name>
    <dbReference type="NCBI Taxonomy" id="4232"/>
    <lineage>
        <taxon>Eukaryota</taxon>
        <taxon>Viridiplantae</taxon>
        <taxon>Streptophyta</taxon>
        <taxon>Embryophyta</taxon>
        <taxon>Tracheophyta</taxon>
        <taxon>Spermatophyta</taxon>
        <taxon>Magnoliopsida</taxon>
        <taxon>eudicotyledons</taxon>
        <taxon>Gunneridae</taxon>
        <taxon>Pentapetalae</taxon>
        <taxon>asterids</taxon>
        <taxon>campanulids</taxon>
        <taxon>Asterales</taxon>
        <taxon>Asteraceae</taxon>
        <taxon>Asteroideae</taxon>
        <taxon>Heliantheae alliance</taxon>
        <taxon>Heliantheae</taxon>
        <taxon>Helianthus</taxon>
    </lineage>
</organism>
<evidence type="ECO:0000313" key="2">
    <source>
        <dbReference type="EMBL" id="KAF5772144.1"/>
    </source>
</evidence>
<name>A0A251SPA9_HELAN</name>
<evidence type="ECO:0000256" key="1">
    <source>
        <dbReference type="SAM" id="Phobius"/>
    </source>
</evidence>
<dbReference type="OrthoDB" id="1849062at2759"/>
<dbReference type="AlphaFoldDB" id="A0A251SPA9"/>
<keyword evidence="4" id="KW-1185">Reference proteome</keyword>
<dbReference type="Pfam" id="PF03140">
    <property type="entry name" value="DUF247"/>
    <property type="match status" value="1"/>
</dbReference>
<dbReference type="PANTHER" id="PTHR31170">
    <property type="entry name" value="BNAC04G53230D PROTEIN"/>
    <property type="match status" value="1"/>
</dbReference>
<evidence type="ECO:0000313" key="3">
    <source>
        <dbReference type="EMBL" id="OTG00668.1"/>
    </source>
</evidence>
<reference evidence="3" key="2">
    <citation type="submission" date="2017-02" db="EMBL/GenBank/DDBJ databases">
        <title>Sunflower complete genome.</title>
        <authorList>
            <person name="Langlade N."/>
            <person name="Munos S."/>
        </authorList>
    </citation>
    <scope>NUCLEOTIDE SEQUENCE [LARGE SCALE GENOMIC DNA]</scope>
    <source>
        <tissue evidence="3">Leaves</tissue>
    </source>
</reference>
<dbReference type="EMBL" id="MNCJ02000328">
    <property type="protein sequence ID" value="KAF5772144.1"/>
    <property type="molecule type" value="Genomic_DNA"/>
</dbReference>
<keyword evidence="1" id="KW-0812">Transmembrane</keyword>
<dbReference type="EMBL" id="CM007902">
    <property type="protein sequence ID" value="OTG00668.1"/>
    <property type="molecule type" value="Genomic_DNA"/>
</dbReference>
<proteinExistence type="predicted"/>
<dbReference type="PANTHER" id="PTHR31170:SF25">
    <property type="entry name" value="BNAA09G04570D PROTEIN"/>
    <property type="match status" value="1"/>
</dbReference>
<dbReference type="Gramene" id="mRNA:HanXRQr2_Chr13g0573371">
    <property type="protein sequence ID" value="CDS:HanXRQr2_Chr13g0573371.1"/>
    <property type="gene ID" value="HanXRQr2_Chr13g0573371"/>
</dbReference>
<gene>
    <name evidence="3" type="ORF">HannXRQ_Chr13g0393631</name>
    <name evidence="2" type="ORF">HanXRQr2_Chr13g0573371</name>
</gene>